<dbReference type="GO" id="GO:0047071">
    <property type="term" value="F:3,4-dihydroxy-9,10-secoandrosta-1,3,5(10)-triene-9,17-dione 4,5-dioxygenase activity"/>
    <property type="evidence" value="ECO:0007669"/>
    <property type="project" value="UniProtKB-EC"/>
</dbReference>
<protein>
    <submittedName>
        <fullName evidence="10">Iron-dependent extradiol dioxygenase</fullName>
        <ecNumber evidence="10">1.13.11.25</ecNumber>
    </submittedName>
</protein>
<evidence type="ECO:0000256" key="7">
    <source>
        <dbReference type="ARBA" id="ARBA00023004"/>
    </source>
</evidence>
<gene>
    <name evidence="10" type="primary">hsaC</name>
    <name evidence="10" type="ORF">LMG28688_02141</name>
</gene>
<dbReference type="Pfam" id="PF22632">
    <property type="entry name" value="BphC_D1"/>
    <property type="match status" value="1"/>
</dbReference>
<proteinExistence type="inferred from homology"/>
<evidence type="ECO:0000313" key="11">
    <source>
        <dbReference type="Proteomes" id="UP000494119"/>
    </source>
</evidence>
<evidence type="ECO:0000259" key="9">
    <source>
        <dbReference type="PROSITE" id="PS51819"/>
    </source>
</evidence>
<comment type="cofactor">
    <cofactor evidence="1 8">
        <name>Fe(2+)</name>
        <dbReference type="ChEBI" id="CHEBI:29033"/>
    </cofactor>
</comment>
<evidence type="ECO:0000256" key="4">
    <source>
        <dbReference type="ARBA" id="ARBA00022797"/>
    </source>
</evidence>
<feature type="domain" description="VOC" evidence="9">
    <location>
        <begin position="149"/>
        <end position="275"/>
    </location>
</feature>
<keyword evidence="5 8" id="KW-0223">Dioxygenase</keyword>
<dbReference type="PROSITE" id="PS00082">
    <property type="entry name" value="EXTRADIOL_DIOXYGENAS"/>
    <property type="match status" value="1"/>
</dbReference>
<name>A0A6J5FRM7_9BURK</name>
<dbReference type="AlphaFoldDB" id="A0A6J5FRM7"/>
<evidence type="ECO:0000313" key="10">
    <source>
        <dbReference type="EMBL" id="CAB3785922.1"/>
    </source>
</evidence>
<keyword evidence="6 8" id="KW-0560">Oxidoreductase</keyword>
<dbReference type="EMBL" id="CADIKL010000008">
    <property type="protein sequence ID" value="CAB3785922.1"/>
    <property type="molecule type" value="Genomic_DNA"/>
</dbReference>
<accession>A0A6J5FRM7</accession>
<sequence>MSDVRALGYVVVQSAQVDKWRDYARDVLGMEARDANQGASGESGALYLKMDERDYRYLIVPGDEDRYFASGWELADEAALAAMVARLEQAGVEPRRASAEETALRRVQAMVWCLDPSGNRHEFFWGVRSDFRRFVSPVGVPGFVTGAMGLGHAVLPAPAFDATDSFLRDVLGFALSDIFRVRFSADPAEPEKRIHFLHCGNARHHSLAIMDLAVPSGCIHVMAEVPSMDEVGRALDRMNAHGVKLSATLGRHCNDHMTSFYMKTPGGFDLEYGYGGLVVDWREHNVYEATRVSLWGHDFSIGF</sequence>
<dbReference type="Proteomes" id="UP000494119">
    <property type="component" value="Unassembled WGS sequence"/>
</dbReference>
<dbReference type="InterPro" id="IPR037523">
    <property type="entry name" value="VOC_core"/>
</dbReference>
<evidence type="ECO:0000256" key="1">
    <source>
        <dbReference type="ARBA" id="ARBA00001954"/>
    </source>
</evidence>
<organism evidence="10 11">
    <name type="scientific">Paraburkholderia caffeinitolerans</name>
    <dbReference type="NCBI Taxonomy" id="1723730"/>
    <lineage>
        <taxon>Bacteria</taxon>
        <taxon>Pseudomonadati</taxon>
        <taxon>Pseudomonadota</taxon>
        <taxon>Betaproteobacteria</taxon>
        <taxon>Burkholderiales</taxon>
        <taxon>Burkholderiaceae</taxon>
        <taxon>Paraburkholderia</taxon>
    </lineage>
</organism>
<dbReference type="EC" id="1.13.11.25" evidence="10"/>
<dbReference type="Gene3D" id="3.10.180.10">
    <property type="entry name" value="2,3-Dihydroxybiphenyl 1,2-Dioxygenase, domain 1"/>
    <property type="match status" value="2"/>
</dbReference>
<keyword evidence="7 8" id="KW-0408">Iron</keyword>
<dbReference type="InterPro" id="IPR000486">
    <property type="entry name" value="Xdiol_ring_cleave_dOase_1/2"/>
</dbReference>
<dbReference type="RefSeq" id="WP_175195114.1">
    <property type="nucleotide sequence ID" value="NZ_CADIKL010000008.1"/>
</dbReference>
<evidence type="ECO:0000256" key="3">
    <source>
        <dbReference type="ARBA" id="ARBA00022723"/>
    </source>
</evidence>
<evidence type="ECO:0000256" key="2">
    <source>
        <dbReference type="ARBA" id="ARBA00008784"/>
    </source>
</evidence>
<comment type="similarity">
    <text evidence="2 8">Belongs to the extradiol ring-cleavage dioxygenase family.</text>
</comment>
<dbReference type="Pfam" id="PF00903">
    <property type="entry name" value="Glyoxalase"/>
    <property type="match status" value="1"/>
</dbReference>
<dbReference type="CDD" id="cd07237">
    <property type="entry name" value="BphC1-RGP6_C_like"/>
    <property type="match status" value="1"/>
</dbReference>
<keyword evidence="4 8" id="KW-0058">Aromatic hydrocarbons catabolism</keyword>
<dbReference type="PROSITE" id="PS51819">
    <property type="entry name" value="VOC"/>
    <property type="match status" value="2"/>
</dbReference>
<dbReference type="InterPro" id="IPR029068">
    <property type="entry name" value="Glyas_Bleomycin-R_OHBP_Dase"/>
</dbReference>
<reference evidence="10 11" key="1">
    <citation type="submission" date="2020-04" db="EMBL/GenBank/DDBJ databases">
        <authorList>
            <person name="De Canck E."/>
        </authorList>
    </citation>
    <scope>NUCLEOTIDE SEQUENCE [LARGE SCALE GENOMIC DNA]</scope>
    <source>
        <strain evidence="10 11">LMG 28688</strain>
    </source>
</reference>
<evidence type="ECO:0000256" key="5">
    <source>
        <dbReference type="ARBA" id="ARBA00022964"/>
    </source>
</evidence>
<evidence type="ECO:0000256" key="6">
    <source>
        <dbReference type="ARBA" id="ARBA00023002"/>
    </source>
</evidence>
<evidence type="ECO:0000256" key="8">
    <source>
        <dbReference type="RuleBase" id="RU000683"/>
    </source>
</evidence>
<keyword evidence="11" id="KW-1185">Reference proteome</keyword>
<dbReference type="CDD" id="cd07252">
    <property type="entry name" value="BphC1-RGP6_N_like"/>
    <property type="match status" value="1"/>
</dbReference>
<feature type="domain" description="VOC" evidence="9">
    <location>
        <begin position="6"/>
        <end position="126"/>
    </location>
</feature>
<keyword evidence="3" id="KW-0479">Metal-binding</keyword>
<dbReference type="SUPFAM" id="SSF54593">
    <property type="entry name" value="Glyoxalase/Bleomycin resistance protein/Dihydroxybiphenyl dioxygenase"/>
    <property type="match status" value="2"/>
</dbReference>
<dbReference type="InterPro" id="IPR004360">
    <property type="entry name" value="Glyas_Fos-R_dOase_dom"/>
</dbReference>
<dbReference type="GO" id="GO:0008198">
    <property type="term" value="F:ferrous iron binding"/>
    <property type="evidence" value="ECO:0007669"/>
    <property type="project" value="InterPro"/>
</dbReference>